<feature type="region of interest" description="Disordered" evidence="2">
    <location>
        <begin position="198"/>
        <end position="227"/>
    </location>
</feature>
<evidence type="ECO:0000256" key="1">
    <source>
        <dbReference type="ARBA" id="ARBA00006479"/>
    </source>
</evidence>
<dbReference type="InterPro" id="IPR043129">
    <property type="entry name" value="ATPase_NBD"/>
</dbReference>
<dbReference type="Proteomes" id="UP001617351">
    <property type="component" value="Unassembled WGS sequence"/>
</dbReference>
<dbReference type="PROSITE" id="PS01125">
    <property type="entry name" value="ROK"/>
    <property type="match status" value="1"/>
</dbReference>
<dbReference type="PANTHER" id="PTHR18964:SF173">
    <property type="entry name" value="GLUCOKINASE"/>
    <property type="match status" value="1"/>
</dbReference>
<organism evidence="3 4">
    <name type="scientific">Streptomyces toxytricini</name>
    <name type="common">Actinomyces toxytricini</name>
    <dbReference type="NCBI Taxonomy" id="67369"/>
    <lineage>
        <taxon>Bacteria</taxon>
        <taxon>Bacillati</taxon>
        <taxon>Actinomycetota</taxon>
        <taxon>Actinomycetes</taxon>
        <taxon>Kitasatosporales</taxon>
        <taxon>Streptomycetaceae</taxon>
        <taxon>Streptomyces</taxon>
    </lineage>
</organism>
<proteinExistence type="inferred from homology"/>
<dbReference type="RefSeq" id="WP_402378412.1">
    <property type="nucleotide sequence ID" value="NZ_JBIUYY010000002.1"/>
</dbReference>
<dbReference type="Pfam" id="PF00480">
    <property type="entry name" value="ROK"/>
    <property type="match status" value="1"/>
</dbReference>
<feature type="compositionally biased region" description="Polar residues" evidence="2">
    <location>
        <begin position="1"/>
        <end position="15"/>
    </location>
</feature>
<dbReference type="CDD" id="cd23763">
    <property type="entry name" value="ASKHA_ATPase_ROK"/>
    <property type="match status" value="1"/>
</dbReference>
<dbReference type="SUPFAM" id="SSF53067">
    <property type="entry name" value="Actin-like ATPase domain"/>
    <property type="match status" value="1"/>
</dbReference>
<dbReference type="InterPro" id="IPR036388">
    <property type="entry name" value="WH-like_DNA-bd_sf"/>
</dbReference>
<accession>A0ABW8ECA8</accession>
<dbReference type="InterPro" id="IPR049874">
    <property type="entry name" value="ROK_cs"/>
</dbReference>
<evidence type="ECO:0000256" key="2">
    <source>
        <dbReference type="SAM" id="MobiDB-lite"/>
    </source>
</evidence>
<dbReference type="EMBL" id="JBIUYY010000002">
    <property type="protein sequence ID" value="MFJ2820875.1"/>
    <property type="molecule type" value="Genomic_DNA"/>
</dbReference>
<sequence length="376" mass="37704">MERGSVTPTDPSRSSRGPLPGANLGALRGHNDALVLGLLRAAGPTGLGRADLAARTGLTPQAVSKITARLRAEGFVADAGRGASTGGKPRTLLRLAADARHAVGVHADRDELHAVRVDLAGTVVDRLRTPLDFAAGPDAVAAAVARAVHRLAGPAGAQALAGVGVAAPGPLDWRTGVMGRVTGHPQWEGHPLRQAVEDRLRPGGDGDGGPPVVLDKDTNAGAAASGPDSGTSLYLHLGTGLGAGIRLGGEVHRGPRSAAGEFGHQVLLLDGPPCRCGGRGCAEVLCLAAVARGDLPEAARILGEGAANAVALLDADRVWLGGRVVQQAPEVFTAGVRRALTARAFGGPGPEVATARAGVAEGAAELALAPLFGRTA</sequence>
<reference evidence="3 4" key="1">
    <citation type="submission" date="2024-10" db="EMBL/GenBank/DDBJ databases">
        <title>The Natural Products Discovery Center: Release of the First 8490 Sequenced Strains for Exploring Actinobacteria Biosynthetic Diversity.</title>
        <authorList>
            <person name="Kalkreuter E."/>
            <person name="Kautsar S.A."/>
            <person name="Yang D."/>
            <person name="Bader C.D."/>
            <person name="Teijaro C.N."/>
            <person name="Fluegel L."/>
            <person name="Davis C.M."/>
            <person name="Simpson J.R."/>
            <person name="Lauterbach L."/>
            <person name="Steele A.D."/>
            <person name="Gui C."/>
            <person name="Meng S."/>
            <person name="Li G."/>
            <person name="Viehrig K."/>
            <person name="Ye F."/>
            <person name="Su P."/>
            <person name="Kiefer A.F."/>
            <person name="Nichols A."/>
            <person name="Cepeda A.J."/>
            <person name="Yan W."/>
            <person name="Fan B."/>
            <person name="Jiang Y."/>
            <person name="Adhikari A."/>
            <person name="Zheng C.-J."/>
            <person name="Schuster L."/>
            <person name="Cowan T.M."/>
            <person name="Smanski M.J."/>
            <person name="Chevrette M.G."/>
            <person name="De Carvalho L.P.S."/>
            <person name="Shen B."/>
        </authorList>
    </citation>
    <scope>NUCLEOTIDE SEQUENCE [LARGE SCALE GENOMIC DNA]</scope>
    <source>
        <strain evidence="3 4">NPDC087220</strain>
    </source>
</reference>
<comment type="similarity">
    <text evidence="1">Belongs to the ROK (NagC/XylR) family.</text>
</comment>
<dbReference type="Gene3D" id="1.10.10.10">
    <property type="entry name" value="Winged helix-like DNA-binding domain superfamily/Winged helix DNA-binding domain"/>
    <property type="match status" value="1"/>
</dbReference>
<name>A0ABW8ECA8_STRT5</name>
<evidence type="ECO:0000313" key="4">
    <source>
        <dbReference type="Proteomes" id="UP001617351"/>
    </source>
</evidence>
<feature type="region of interest" description="Disordered" evidence="2">
    <location>
        <begin position="1"/>
        <end position="24"/>
    </location>
</feature>
<comment type="caution">
    <text evidence="3">The sequence shown here is derived from an EMBL/GenBank/DDBJ whole genome shotgun (WGS) entry which is preliminary data.</text>
</comment>
<dbReference type="PANTHER" id="PTHR18964">
    <property type="entry name" value="ROK (REPRESSOR, ORF, KINASE) FAMILY"/>
    <property type="match status" value="1"/>
</dbReference>
<protein>
    <submittedName>
        <fullName evidence="3">ROK family protein</fullName>
    </submittedName>
</protein>
<dbReference type="InterPro" id="IPR000600">
    <property type="entry name" value="ROK"/>
</dbReference>
<keyword evidence="4" id="KW-1185">Reference proteome</keyword>
<dbReference type="Gene3D" id="3.30.420.40">
    <property type="match status" value="3"/>
</dbReference>
<dbReference type="SUPFAM" id="SSF46785">
    <property type="entry name" value="Winged helix' DNA-binding domain"/>
    <property type="match status" value="1"/>
</dbReference>
<gene>
    <name evidence="3" type="ORF">ACIO7M_07165</name>
</gene>
<evidence type="ECO:0000313" key="3">
    <source>
        <dbReference type="EMBL" id="MFJ2820875.1"/>
    </source>
</evidence>
<dbReference type="InterPro" id="IPR036390">
    <property type="entry name" value="WH_DNA-bd_sf"/>
</dbReference>